<dbReference type="InterPro" id="IPR041147">
    <property type="entry name" value="GH38_C"/>
</dbReference>
<dbReference type="Pfam" id="PF22907">
    <property type="entry name" value="Ams1-like_1st"/>
    <property type="match status" value="1"/>
</dbReference>
<dbReference type="RefSeq" id="WP_090798681.1">
    <property type="nucleotide sequence ID" value="NZ_BOND01000003.1"/>
</dbReference>
<dbReference type="Pfam" id="PF17677">
    <property type="entry name" value="Glyco_hydro38C2"/>
    <property type="match status" value="1"/>
</dbReference>
<dbReference type="CDD" id="cd10789">
    <property type="entry name" value="GH38N_AMII_ER_cytosolic"/>
    <property type="match status" value="1"/>
</dbReference>
<evidence type="ECO:0000256" key="1">
    <source>
        <dbReference type="ARBA" id="ARBA00009792"/>
    </source>
</evidence>
<keyword evidence="7" id="KW-1185">Reference proteome</keyword>
<dbReference type="GO" id="GO:0030246">
    <property type="term" value="F:carbohydrate binding"/>
    <property type="evidence" value="ECO:0007669"/>
    <property type="project" value="InterPro"/>
</dbReference>
<name>A0A1H3TBG5_9ACTN</name>
<organism evidence="6 7">
    <name type="scientific">Asanoa ishikariensis</name>
    <dbReference type="NCBI Taxonomy" id="137265"/>
    <lineage>
        <taxon>Bacteria</taxon>
        <taxon>Bacillati</taxon>
        <taxon>Actinomycetota</taxon>
        <taxon>Actinomycetes</taxon>
        <taxon>Micromonosporales</taxon>
        <taxon>Micromonosporaceae</taxon>
        <taxon>Asanoa</taxon>
    </lineage>
</organism>
<keyword evidence="2" id="KW-0479">Metal-binding</keyword>
<evidence type="ECO:0000259" key="5">
    <source>
        <dbReference type="SMART" id="SM00872"/>
    </source>
</evidence>
<dbReference type="Pfam" id="PF01074">
    <property type="entry name" value="Glyco_hydro_38N"/>
    <property type="match status" value="1"/>
</dbReference>
<keyword evidence="4" id="KW-0326">Glycosidase</keyword>
<dbReference type="FunFam" id="1.20.1270.50:FF:000004">
    <property type="entry name" value="alpha-mannosidase 2C1 isoform X1"/>
    <property type="match status" value="1"/>
</dbReference>
<dbReference type="GO" id="GO:0006013">
    <property type="term" value="P:mannose metabolic process"/>
    <property type="evidence" value="ECO:0007669"/>
    <property type="project" value="InterPro"/>
</dbReference>
<dbReference type="PANTHER" id="PTHR46017:SF1">
    <property type="entry name" value="ALPHA-MANNOSIDASE 2C1"/>
    <property type="match status" value="1"/>
</dbReference>
<dbReference type="Gene3D" id="1.20.1270.50">
    <property type="entry name" value="Glycoside hydrolase family 38, central domain"/>
    <property type="match status" value="1"/>
</dbReference>
<dbReference type="GO" id="GO:0046872">
    <property type="term" value="F:metal ion binding"/>
    <property type="evidence" value="ECO:0007669"/>
    <property type="project" value="UniProtKB-KW"/>
</dbReference>
<dbReference type="Gene3D" id="2.70.98.30">
    <property type="entry name" value="Golgi alpha-mannosidase II, domain 4"/>
    <property type="match status" value="1"/>
</dbReference>
<comment type="similarity">
    <text evidence="1">Belongs to the glycosyl hydrolase 38 family.</text>
</comment>
<dbReference type="SUPFAM" id="SSF74650">
    <property type="entry name" value="Galactose mutarotase-like"/>
    <property type="match status" value="1"/>
</dbReference>
<dbReference type="InterPro" id="IPR011682">
    <property type="entry name" value="Glyco_hydro_38_C"/>
</dbReference>
<dbReference type="InterPro" id="IPR011013">
    <property type="entry name" value="Gal_mutarotase_sf_dom"/>
</dbReference>
<dbReference type="AlphaFoldDB" id="A0A1H3TBG5"/>
<evidence type="ECO:0000256" key="3">
    <source>
        <dbReference type="ARBA" id="ARBA00022801"/>
    </source>
</evidence>
<dbReference type="SMART" id="SM00872">
    <property type="entry name" value="Alpha-mann_mid"/>
    <property type="match status" value="1"/>
</dbReference>
<dbReference type="FunFam" id="3.20.110.10:FF:000002">
    <property type="entry name" value="alpha-mannosidase 2C1 isoform X1"/>
    <property type="match status" value="1"/>
</dbReference>
<evidence type="ECO:0000256" key="4">
    <source>
        <dbReference type="ARBA" id="ARBA00023295"/>
    </source>
</evidence>
<dbReference type="InterPro" id="IPR054723">
    <property type="entry name" value="Ams1-like_N"/>
</dbReference>
<evidence type="ECO:0000313" key="7">
    <source>
        <dbReference type="Proteomes" id="UP000199632"/>
    </source>
</evidence>
<dbReference type="STRING" id="137265.SAMN05421684_5352"/>
<dbReference type="InterPro" id="IPR000602">
    <property type="entry name" value="Glyco_hydro_38_N"/>
</dbReference>
<keyword evidence="3" id="KW-0378">Hydrolase</keyword>
<dbReference type="Pfam" id="PF09261">
    <property type="entry name" value="Alpha-mann_mid"/>
    <property type="match status" value="1"/>
</dbReference>
<dbReference type="Proteomes" id="UP000199632">
    <property type="component" value="Unassembled WGS sequence"/>
</dbReference>
<dbReference type="InterPro" id="IPR037094">
    <property type="entry name" value="Glyco_hydro_38_cen_sf"/>
</dbReference>
<proteinExistence type="inferred from homology"/>
<dbReference type="Gene3D" id="3.20.110.10">
    <property type="entry name" value="Glycoside hydrolase 38, N terminal domain"/>
    <property type="match status" value="1"/>
</dbReference>
<dbReference type="SUPFAM" id="SSF88688">
    <property type="entry name" value="Families 57/38 glycoside transferase middle domain"/>
    <property type="match status" value="1"/>
</dbReference>
<evidence type="ECO:0000313" key="6">
    <source>
        <dbReference type="EMBL" id="SDZ46669.1"/>
    </source>
</evidence>
<feature type="domain" description="Glycoside hydrolase family 38 central" evidence="5">
    <location>
        <begin position="514"/>
        <end position="592"/>
    </location>
</feature>
<dbReference type="OrthoDB" id="1049785at2"/>
<dbReference type="InterPro" id="IPR028995">
    <property type="entry name" value="Glyco_hydro_57/38_cen_sf"/>
</dbReference>
<reference evidence="7" key="1">
    <citation type="submission" date="2016-10" db="EMBL/GenBank/DDBJ databases">
        <authorList>
            <person name="Varghese N."/>
            <person name="Submissions S."/>
        </authorList>
    </citation>
    <scope>NUCLEOTIDE SEQUENCE [LARGE SCALE GENOMIC DNA]</scope>
    <source>
        <strain evidence="7">DSM 44718</strain>
    </source>
</reference>
<dbReference type="PANTHER" id="PTHR46017">
    <property type="entry name" value="ALPHA-MANNOSIDASE 2C1"/>
    <property type="match status" value="1"/>
</dbReference>
<dbReference type="GO" id="GO:0009313">
    <property type="term" value="P:oligosaccharide catabolic process"/>
    <property type="evidence" value="ECO:0007669"/>
    <property type="project" value="TreeGrafter"/>
</dbReference>
<dbReference type="InterPro" id="IPR027291">
    <property type="entry name" value="Glyco_hydro_38_N_sf"/>
</dbReference>
<dbReference type="EMBL" id="FNQB01000003">
    <property type="protein sequence ID" value="SDZ46669.1"/>
    <property type="molecule type" value="Genomic_DNA"/>
</dbReference>
<protein>
    <submittedName>
        <fullName evidence="6">Alpha-mannosidase</fullName>
    </submittedName>
</protein>
<sequence>MHDDRTVVEDRLTRLLTDRLRPAVHRVVAGLDVAAWHVPGEPVPPAVALADGDFQPFPVGGAWGPPWGTTWFRLTGTVPDLPAGTRVELVVDLGWNASSPGFQAEGLVYRPDGSVHKGIHPRNDWVPVTGSTVDLYVEAASNPTMLEGFRPTPLGDLATAGDAPLYRLARADVTVRDERLAELVHDFEVLAELRAQLPAGEPRGHEILRALSRAMDALDPADLSGTAQAARAALAGVLARPAHASAHRITAVGHAHIDSAWLWPLRETVRKVARTASNVVDLLDTHPDLVYAMSSAQQFAWLEEHRPEVFARVAAHVHAGRFVPVGGMWVESDTNLPGSEAMARQFVHGKRYFLEKFGIETREAWLPDSFGYSAALPQIVALSGTRWFLTQKISWNQTNRFPHHTFWWEGIDGTRVFTHFPPADTYNGELTGAELAHAVRNFRDKGDATRSLLPFGYGDGGGGPTREMLARARRLADLEGSPRVALEAPATFFAAAEQEYGSTAPVWVGELYLELHRATYTSQAATKQGNRRAEHLLREAELWCTTASVRLGVPYPHEELDRLWKTVLLHQFHDILPGSSIAWVHREARATYAAVAVELSTLISTALARLAGTGGRHEVSFNASPFARDGVPALGAAPPPPVSGVVRVSDRFQLDNGLLRVEVDARGLVVSVLDLVAGREVLAGPGNLLQLHRDEPNRWDAWDVDPFYRSLVSDVDGVTELSVAGDTVRVSRAFGASTVLQEITLAAGARRVDFRVELDWHEQEKFLKVAFPVDVHTDRAQFETQYGHLTRATHENTSWDAARFEVCAHRWVRVAEPGYGVAVANDSTYGHDIRRVPRPGGGTASVVRLSLLRAPRFPDPATDQGRHVFQYALVPGASVADAVRAGYELNLPVRTVLGAPVAPLVHVVSSPPEAVVVEAVKLADDRSGDVVLRVYEALGGRATATIAPDFPVVGAVETDLLERELERDALGEGLTLRLRPFQIATIRLRLA</sequence>
<dbReference type="InterPro" id="IPR011330">
    <property type="entry name" value="Glyco_hydro/deAcase_b/a-brl"/>
</dbReference>
<dbReference type="InterPro" id="IPR015341">
    <property type="entry name" value="Glyco_hydro_38_cen"/>
</dbReference>
<gene>
    <name evidence="6" type="ORF">SAMN05421684_5352</name>
</gene>
<dbReference type="Pfam" id="PF07748">
    <property type="entry name" value="Glyco_hydro_38C"/>
    <property type="match status" value="1"/>
</dbReference>
<evidence type="ECO:0000256" key="2">
    <source>
        <dbReference type="ARBA" id="ARBA00022723"/>
    </source>
</evidence>
<accession>A0A1H3TBG5</accession>
<dbReference type="GO" id="GO:0004559">
    <property type="term" value="F:alpha-mannosidase activity"/>
    <property type="evidence" value="ECO:0007669"/>
    <property type="project" value="InterPro"/>
</dbReference>
<dbReference type="SUPFAM" id="SSF88713">
    <property type="entry name" value="Glycoside hydrolase/deacetylase"/>
    <property type="match status" value="1"/>
</dbReference>